<dbReference type="SUPFAM" id="SSF50494">
    <property type="entry name" value="Trypsin-like serine proteases"/>
    <property type="match status" value="1"/>
</dbReference>
<evidence type="ECO:0000313" key="2">
    <source>
        <dbReference type="Proteomes" id="UP000091820"/>
    </source>
</evidence>
<accession>A0A1A9WD02</accession>
<sequence>MTFVYLGTSSSPQEMLPNFKLNRSKSKRKAKRSSTSAFYISYFVWLHFEDHRKLGSILSENVILTEYALDLSHIVLGTGHSHTENEVREKRKTINGSKSLPHGPHDLQIVLIKLNRNITLTPPIPPQNLKQTKRLPSLHENALCVELIDKDHCEHLHDGDALLCDDILTCMLSHNDQCDNNQPSPCASLLTHRN</sequence>
<dbReference type="AlphaFoldDB" id="A0A1A9WD02"/>
<dbReference type="Proteomes" id="UP000091820">
    <property type="component" value="Unassembled WGS sequence"/>
</dbReference>
<keyword evidence="2" id="KW-1185">Reference proteome</keyword>
<evidence type="ECO:0000313" key="1">
    <source>
        <dbReference type="EnsemblMetazoa" id="GBRI015043-PA"/>
    </source>
</evidence>
<organism evidence="1 2">
    <name type="scientific">Glossina brevipalpis</name>
    <dbReference type="NCBI Taxonomy" id="37001"/>
    <lineage>
        <taxon>Eukaryota</taxon>
        <taxon>Metazoa</taxon>
        <taxon>Ecdysozoa</taxon>
        <taxon>Arthropoda</taxon>
        <taxon>Hexapoda</taxon>
        <taxon>Insecta</taxon>
        <taxon>Pterygota</taxon>
        <taxon>Neoptera</taxon>
        <taxon>Endopterygota</taxon>
        <taxon>Diptera</taxon>
        <taxon>Brachycera</taxon>
        <taxon>Muscomorpha</taxon>
        <taxon>Hippoboscoidea</taxon>
        <taxon>Glossinidae</taxon>
        <taxon>Glossina</taxon>
    </lineage>
</organism>
<name>A0A1A9WD02_9MUSC</name>
<evidence type="ECO:0008006" key="3">
    <source>
        <dbReference type="Google" id="ProtNLM"/>
    </source>
</evidence>
<dbReference type="InterPro" id="IPR009003">
    <property type="entry name" value="Peptidase_S1_PA"/>
</dbReference>
<dbReference type="EnsemblMetazoa" id="GBRI015043-RA">
    <property type="protein sequence ID" value="GBRI015043-PA"/>
    <property type="gene ID" value="GBRI015043"/>
</dbReference>
<proteinExistence type="predicted"/>
<reference evidence="1" key="2">
    <citation type="submission" date="2020-05" db="UniProtKB">
        <authorList>
            <consortium name="EnsemblMetazoa"/>
        </authorList>
    </citation>
    <scope>IDENTIFICATION</scope>
    <source>
        <strain evidence="1">IAEA</strain>
    </source>
</reference>
<protein>
    <recommendedName>
        <fullName evidence="3">Peptidase S1 domain-containing protein</fullName>
    </recommendedName>
</protein>
<reference evidence="2" key="1">
    <citation type="submission" date="2014-03" db="EMBL/GenBank/DDBJ databases">
        <authorList>
            <person name="Aksoy S."/>
            <person name="Warren W."/>
            <person name="Wilson R.K."/>
        </authorList>
    </citation>
    <scope>NUCLEOTIDE SEQUENCE [LARGE SCALE GENOMIC DNA]</scope>
    <source>
        <strain evidence="2">IAEA</strain>
    </source>
</reference>
<dbReference type="VEuPathDB" id="VectorBase:GBRI015043"/>